<comment type="similarity">
    <text evidence="2 14 15">Belongs to the TonB-dependent receptor family.</text>
</comment>
<keyword evidence="13 14" id="KW-0998">Cell outer membrane</keyword>
<keyword evidence="20" id="KW-1185">Reference proteome</keyword>
<dbReference type="RefSeq" id="WP_275707774.1">
    <property type="nucleotide sequence ID" value="NZ_JANCMW010000009.1"/>
</dbReference>
<dbReference type="PANTHER" id="PTHR32552:SF68">
    <property type="entry name" value="FERRICHROME OUTER MEMBRANE TRANSPORTER_PHAGE RECEPTOR"/>
    <property type="match status" value="1"/>
</dbReference>
<evidence type="ECO:0000256" key="5">
    <source>
        <dbReference type="ARBA" id="ARBA00022496"/>
    </source>
</evidence>
<evidence type="ECO:0000256" key="16">
    <source>
        <dbReference type="SAM" id="SignalP"/>
    </source>
</evidence>
<name>A0ABT5YCS5_9GAMM</name>
<dbReference type="Pfam" id="PF07715">
    <property type="entry name" value="Plug"/>
    <property type="match status" value="1"/>
</dbReference>
<dbReference type="Pfam" id="PF00593">
    <property type="entry name" value="TonB_dep_Rec_b-barrel"/>
    <property type="match status" value="1"/>
</dbReference>
<keyword evidence="12 19" id="KW-0675">Receptor</keyword>
<dbReference type="EMBL" id="JANCMW010000009">
    <property type="protein sequence ID" value="MDF0751475.1"/>
    <property type="molecule type" value="Genomic_DNA"/>
</dbReference>
<comment type="subcellular location">
    <subcellularLocation>
        <location evidence="1 14">Cell outer membrane</location>
        <topology evidence="1 14">Multi-pass membrane protein</topology>
    </subcellularLocation>
</comment>
<evidence type="ECO:0000256" key="7">
    <source>
        <dbReference type="ARBA" id="ARBA00022729"/>
    </source>
</evidence>
<keyword evidence="8" id="KW-0408">Iron</keyword>
<dbReference type="CDD" id="cd01347">
    <property type="entry name" value="ligand_gated_channel"/>
    <property type="match status" value="1"/>
</dbReference>
<evidence type="ECO:0000256" key="2">
    <source>
        <dbReference type="ARBA" id="ARBA00009810"/>
    </source>
</evidence>
<dbReference type="InterPro" id="IPR036942">
    <property type="entry name" value="Beta-barrel_TonB_sf"/>
</dbReference>
<sequence>MSRYTRLSFAVAVALAGVTGTPMTAAQGQGEPEMLDALTVTATRSATKTDTPVIETPQSVSVIDREEWEEKGARSVQRAANYTPGVGTNQVGSSSRYDYMILRGFSDGSINNTYLDGLRVMNDGGSYSSFAIDPWFLERIEIVKGPTSVLYGQGSPGGIVALTSKRPEFRDQGEIRVSLGNNAQRSFAFDITGPVGEEQRVAYRLTGIASAADAQQDHVELDRRAIAPSLTWDMTDNTSLTLLAYLQRDPEGGYHSGLPYEGTVESRNGQKIDNTFFEGEPDYDLFRRDMTMVGYDLEHRINNNWSALQKARYLDSDVELKQVYAYGWATDTELLRYYSGGDEDLQAVTIDNQIQGELTTGVVDHTVLVGVDYQQRENDVVWPSGAFPNIDAFDPQYGAEPSALYPPERNLRKQKQTGVYLQDQLAAGGWRLTLGGRHDWVEIENTNRDNGSVVELDETQFSGRTGLLYLFDNGIAPYVSYSTSFSPSAYTDQNGDLLEPSEGKQIETGLRYQPVGTRDLYTLSLFRINQENLATKLPQENFYRGIGEIESQGVELEAKAQLTENLNVQAGYAYTDVTFEKSEAYREGKSASQVPEHQLTLWTGYRFSRGALDGANAGLGVRHIADIYADDANTKKVPDYTLVDLALGYDLGKLGLEGVSTRLNVNNLLDKEYVASCYNSLEFCYFGAERNVTASVSYRF</sequence>
<evidence type="ECO:0000256" key="6">
    <source>
        <dbReference type="ARBA" id="ARBA00022692"/>
    </source>
</evidence>
<feature type="signal peptide" evidence="16">
    <location>
        <begin position="1"/>
        <end position="25"/>
    </location>
</feature>
<dbReference type="NCBIfam" id="TIGR01783">
    <property type="entry name" value="TonB-siderophor"/>
    <property type="match status" value="1"/>
</dbReference>
<reference evidence="19" key="1">
    <citation type="submission" date="2022-07" db="EMBL/GenBank/DDBJ databases">
        <title>Marinobacter iranensis a new bacterium isolate from a hipersaline lake in Iran.</title>
        <authorList>
            <person name="Mohammad A.M.A."/>
            <person name="Cristina S.-P."/>
            <person name="Antonio V."/>
        </authorList>
    </citation>
    <scope>NUCLEOTIDE SEQUENCE</scope>
    <source>
        <strain evidence="19">71-i</strain>
    </source>
</reference>
<dbReference type="Gene3D" id="2.40.170.20">
    <property type="entry name" value="TonB-dependent receptor, beta-barrel domain"/>
    <property type="match status" value="1"/>
</dbReference>
<evidence type="ECO:0000256" key="8">
    <source>
        <dbReference type="ARBA" id="ARBA00023004"/>
    </source>
</evidence>
<dbReference type="InterPro" id="IPR037066">
    <property type="entry name" value="Plug_dom_sf"/>
</dbReference>
<keyword evidence="3 14" id="KW-0813">Transport</keyword>
<evidence type="ECO:0000256" key="12">
    <source>
        <dbReference type="ARBA" id="ARBA00023170"/>
    </source>
</evidence>
<dbReference type="InterPro" id="IPR012910">
    <property type="entry name" value="Plug_dom"/>
</dbReference>
<dbReference type="PANTHER" id="PTHR32552">
    <property type="entry name" value="FERRICHROME IRON RECEPTOR-RELATED"/>
    <property type="match status" value="1"/>
</dbReference>
<evidence type="ECO:0000313" key="20">
    <source>
        <dbReference type="Proteomes" id="UP001143391"/>
    </source>
</evidence>
<dbReference type="InterPro" id="IPR039426">
    <property type="entry name" value="TonB-dep_rcpt-like"/>
</dbReference>
<keyword evidence="6 14" id="KW-0812">Transmembrane</keyword>
<dbReference type="Proteomes" id="UP001143391">
    <property type="component" value="Unassembled WGS sequence"/>
</dbReference>
<keyword evidence="9" id="KW-0406">Ion transport</keyword>
<keyword evidence="10 15" id="KW-0798">TonB box</keyword>
<keyword evidence="7 16" id="KW-0732">Signal</keyword>
<protein>
    <submittedName>
        <fullName evidence="19">TonB-dependent siderophore receptor</fullName>
    </submittedName>
</protein>
<proteinExistence type="inferred from homology"/>
<organism evidence="19 20">
    <name type="scientific">Marinobacter iranensis</name>
    <dbReference type="NCBI Taxonomy" id="2962607"/>
    <lineage>
        <taxon>Bacteria</taxon>
        <taxon>Pseudomonadati</taxon>
        <taxon>Pseudomonadota</taxon>
        <taxon>Gammaproteobacteria</taxon>
        <taxon>Pseudomonadales</taxon>
        <taxon>Marinobacteraceae</taxon>
        <taxon>Marinobacter</taxon>
    </lineage>
</organism>
<evidence type="ECO:0000256" key="11">
    <source>
        <dbReference type="ARBA" id="ARBA00023136"/>
    </source>
</evidence>
<gene>
    <name evidence="19" type="ORF">NLU14_14710</name>
</gene>
<feature type="domain" description="TonB-dependent receptor plug" evidence="18">
    <location>
        <begin position="53"/>
        <end position="159"/>
    </location>
</feature>
<feature type="domain" description="TonB-dependent receptor-like beta-barrel" evidence="17">
    <location>
        <begin position="232"/>
        <end position="668"/>
    </location>
</feature>
<feature type="chain" id="PRO_5046233350" evidence="16">
    <location>
        <begin position="26"/>
        <end position="700"/>
    </location>
</feature>
<accession>A0ABT5YCS5</accession>
<keyword evidence="5" id="KW-0410">Iron transport</keyword>
<dbReference type="PROSITE" id="PS52016">
    <property type="entry name" value="TONB_DEPENDENT_REC_3"/>
    <property type="match status" value="1"/>
</dbReference>
<evidence type="ECO:0000259" key="17">
    <source>
        <dbReference type="Pfam" id="PF00593"/>
    </source>
</evidence>
<evidence type="ECO:0000259" key="18">
    <source>
        <dbReference type="Pfam" id="PF07715"/>
    </source>
</evidence>
<dbReference type="SUPFAM" id="SSF56935">
    <property type="entry name" value="Porins"/>
    <property type="match status" value="1"/>
</dbReference>
<keyword evidence="4 14" id="KW-1134">Transmembrane beta strand</keyword>
<evidence type="ECO:0000313" key="19">
    <source>
        <dbReference type="EMBL" id="MDF0751475.1"/>
    </source>
</evidence>
<keyword evidence="11 14" id="KW-0472">Membrane</keyword>
<dbReference type="InterPro" id="IPR000531">
    <property type="entry name" value="Beta-barrel_TonB"/>
</dbReference>
<comment type="caution">
    <text evidence="19">The sequence shown here is derived from an EMBL/GenBank/DDBJ whole genome shotgun (WGS) entry which is preliminary data.</text>
</comment>
<evidence type="ECO:0000256" key="9">
    <source>
        <dbReference type="ARBA" id="ARBA00023065"/>
    </source>
</evidence>
<evidence type="ECO:0000256" key="14">
    <source>
        <dbReference type="PROSITE-ProRule" id="PRU01360"/>
    </source>
</evidence>
<evidence type="ECO:0000256" key="13">
    <source>
        <dbReference type="ARBA" id="ARBA00023237"/>
    </source>
</evidence>
<evidence type="ECO:0000256" key="10">
    <source>
        <dbReference type="ARBA" id="ARBA00023077"/>
    </source>
</evidence>
<dbReference type="Gene3D" id="2.170.130.10">
    <property type="entry name" value="TonB-dependent receptor, plug domain"/>
    <property type="match status" value="1"/>
</dbReference>
<evidence type="ECO:0000256" key="3">
    <source>
        <dbReference type="ARBA" id="ARBA00022448"/>
    </source>
</evidence>
<evidence type="ECO:0000256" key="15">
    <source>
        <dbReference type="RuleBase" id="RU003357"/>
    </source>
</evidence>
<evidence type="ECO:0000256" key="4">
    <source>
        <dbReference type="ARBA" id="ARBA00022452"/>
    </source>
</evidence>
<evidence type="ECO:0000256" key="1">
    <source>
        <dbReference type="ARBA" id="ARBA00004571"/>
    </source>
</evidence>
<dbReference type="InterPro" id="IPR010105">
    <property type="entry name" value="TonB_sidphr_rcpt"/>
</dbReference>